<accession>A0A0E0IF41</accession>
<evidence type="ECO:0000313" key="3">
    <source>
        <dbReference type="Proteomes" id="UP000006591"/>
    </source>
</evidence>
<dbReference type="Proteomes" id="UP000006591">
    <property type="component" value="Chromosome 8"/>
</dbReference>
<dbReference type="EnsemblPlants" id="ONIVA08G24890.1">
    <property type="protein sequence ID" value="ONIVA08G24890.1"/>
    <property type="gene ID" value="ONIVA08G24890"/>
</dbReference>
<evidence type="ECO:0000313" key="2">
    <source>
        <dbReference type="EnsemblPlants" id="ONIVA08G24890.1"/>
    </source>
</evidence>
<reference evidence="2" key="2">
    <citation type="submission" date="2018-04" db="EMBL/GenBank/DDBJ databases">
        <title>OnivRS2 (Oryza nivara Reference Sequence Version 2).</title>
        <authorList>
            <person name="Zhang J."/>
            <person name="Kudrna D."/>
            <person name="Lee S."/>
            <person name="Talag J."/>
            <person name="Rajasekar S."/>
            <person name="Welchert J."/>
            <person name="Hsing Y.-I."/>
            <person name="Wing R.A."/>
        </authorList>
    </citation>
    <scope>NUCLEOTIDE SEQUENCE [LARGE SCALE GENOMIC DNA]</scope>
    <source>
        <strain evidence="2">SL10</strain>
    </source>
</reference>
<evidence type="ECO:0000256" key="1">
    <source>
        <dbReference type="SAM" id="MobiDB-lite"/>
    </source>
</evidence>
<feature type="region of interest" description="Disordered" evidence="1">
    <location>
        <begin position="1"/>
        <end position="21"/>
    </location>
</feature>
<feature type="compositionally biased region" description="Gly residues" evidence="1">
    <location>
        <begin position="1"/>
        <end position="12"/>
    </location>
</feature>
<dbReference type="HOGENOM" id="CLU_2577954_0_0_1"/>
<name>A0A0E0IF41_ORYNI</name>
<sequence>MTGAGRSGGEQAVGGRTVGEDGRCAVGAGTGGWRQRVVDGGAGTGIGGRSGVIRSTVIVRGERLIRTFSLLKQWPVCLGST</sequence>
<dbReference type="AlphaFoldDB" id="A0A0E0IF41"/>
<keyword evidence="3" id="KW-1185">Reference proteome</keyword>
<reference evidence="2" key="1">
    <citation type="submission" date="2015-04" db="UniProtKB">
        <authorList>
            <consortium name="EnsemblPlants"/>
        </authorList>
    </citation>
    <scope>IDENTIFICATION</scope>
    <source>
        <strain evidence="2">SL10</strain>
    </source>
</reference>
<organism evidence="2">
    <name type="scientific">Oryza nivara</name>
    <name type="common">Indian wild rice</name>
    <name type="synonym">Oryza sativa f. spontanea</name>
    <dbReference type="NCBI Taxonomy" id="4536"/>
    <lineage>
        <taxon>Eukaryota</taxon>
        <taxon>Viridiplantae</taxon>
        <taxon>Streptophyta</taxon>
        <taxon>Embryophyta</taxon>
        <taxon>Tracheophyta</taxon>
        <taxon>Spermatophyta</taxon>
        <taxon>Magnoliopsida</taxon>
        <taxon>Liliopsida</taxon>
        <taxon>Poales</taxon>
        <taxon>Poaceae</taxon>
        <taxon>BOP clade</taxon>
        <taxon>Oryzoideae</taxon>
        <taxon>Oryzeae</taxon>
        <taxon>Oryzinae</taxon>
        <taxon>Oryza</taxon>
    </lineage>
</organism>
<proteinExistence type="predicted"/>
<dbReference type="Gramene" id="ONIVA08G24890.1">
    <property type="protein sequence ID" value="ONIVA08G24890.1"/>
    <property type="gene ID" value="ONIVA08G24890"/>
</dbReference>
<protein>
    <submittedName>
        <fullName evidence="2">Uncharacterized protein</fullName>
    </submittedName>
</protein>